<proteinExistence type="predicted"/>
<accession>A0A0W8F6D5</accession>
<reference evidence="2" key="1">
    <citation type="journal article" date="2015" name="Proc. Natl. Acad. Sci. U.S.A.">
        <title>Networks of energetic and metabolic interactions define dynamics in microbial communities.</title>
        <authorList>
            <person name="Embree M."/>
            <person name="Liu J.K."/>
            <person name="Al-Bassam M.M."/>
            <person name="Zengler K."/>
        </authorList>
    </citation>
    <scope>NUCLEOTIDE SEQUENCE</scope>
</reference>
<dbReference type="EMBL" id="LNQE01001519">
    <property type="protein sequence ID" value="KUG15955.1"/>
    <property type="molecule type" value="Genomic_DNA"/>
</dbReference>
<evidence type="ECO:0000256" key="1">
    <source>
        <dbReference type="SAM" id="Coils"/>
    </source>
</evidence>
<organism evidence="2">
    <name type="scientific">hydrocarbon metagenome</name>
    <dbReference type="NCBI Taxonomy" id="938273"/>
    <lineage>
        <taxon>unclassified sequences</taxon>
        <taxon>metagenomes</taxon>
        <taxon>ecological metagenomes</taxon>
    </lineage>
</organism>
<feature type="coiled-coil region" evidence="1">
    <location>
        <begin position="55"/>
        <end position="96"/>
    </location>
</feature>
<gene>
    <name evidence="2" type="ORF">ASZ90_014375</name>
</gene>
<name>A0A0W8F6D5_9ZZZZ</name>
<evidence type="ECO:0000313" key="2">
    <source>
        <dbReference type="EMBL" id="KUG15955.1"/>
    </source>
</evidence>
<keyword evidence="1" id="KW-0175">Coiled coil</keyword>
<comment type="caution">
    <text evidence="2">The sequence shown here is derived from an EMBL/GenBank/DDBJ whole genome shotgun (WGS) entry which is preliminary data.</text>
</comment>
<sequence>MVKPDKSRYVWLYLPSKAAKERWQALADEAKTPLSTFCISIIEEKLAEDEEHKPRRAVIKELESLKAENQTLREDLRQKEAVLQRYEAELRRYRAEPFQADQFQGIRPYSREIVDILKVRGYVDGYQLLEMLSIGPNESEAIKAVWTQLTELEKYGLAETNGKGWKWIR</sequence>
<dbReference type="AlphaFoldDB" id="A0A0W8F6D5"/>
<protein>
    <submittedName>
        <fullName evidence="2">Uncharacterized protein</fullName>
    </submittedName>
</protein>